<dbReference type="InParanoid" id="A0A177C3Z5"/>
<dbReference type="Proteomes" id="UP000077069">
    <property type="component" value="Unassembled WGS sequence"/>
</dbReference>
<organism evidence="2 3">
    <name type="scientific">Paraphaeosphaeria sporulosa</name>
    <dbReference type="NCBI Taxonomy" id="1460663"/>
    <lineage>
        <taxon>Eukaryota</taxon>
        <taxon>Fungi</taxon>
        <taxon>Dikarya</taxon>
        <taxon>Ascomycota</taxon>
        <taxon>Pezizomycotina</taxon>
        <taxon>Dothideomycetes</taxon>
        <taxon>Pleosporomycetidae</taxon>
        <taxon>Pleosporales</taxon>
        <taxon>Massarineae</taxon>
        <taxon>Didymosphaeriaceae</taxon>
        <taxon>Paraphaeosphaeria</taxon>
    </lineage>
</organism>
<reference evidence="2 3" key="1">
    <citation type="submission" date="2016-05" db="EMBL/GenBank/DDBJ databases">
        <title>Comparative analysis of secretome profiles of manganese(II)-oxidizing ascomycete fungi.</title>
        <authorList>
            <consortium name="DOE Joint Genome Institute"/>
            <person name="Zeiner C.A."/>
            <person name="Purvine S.O."/>
            <person name="Zink E.M."/>
            <person name="Wu S."/>
            <person name="Pasa-Tolic L."/>
            <person name="Chaput D.L."/>
            <person name="Haridas S."/>
            <person name="Grigoriev I.V."/>
            <person name="Santelli C.M."/>
            <person name="Hansel C.M."/>
        </authorList>
    </citation>
    <scope>NUCLEOTIDE SEQUENCE [LARGE SCALE GENOMIC DNA]</scope>
    <source>
        <strain evidence="2 3">AP3s5-JAC2a</strain>
    </source>
</reference>
<gene>
    <name evidence="2" type="ORF">CC84DRAFT_1253079</name>
</gene>
<dbReference type="OrthoDB" id="10403547at2759"/>
<feature type="transmembrane region" description="Helical" evidence="1">
    <location>
        <begin position="278"/>
        <end position="297"/>
    </location>
</feature>
<proteinExistence type="predicted"/>
<dbReference type="EMBL" id="KV441556">
    <property type="protein sequence ID" value="OAG02353.1"/>
    <property type="molecule type" value="Genomic_DNA"/>
</dbReference>
<feature type="transmembrane region" description="Helical" evidence="1">
    <location>
        <begin position="156"/>
        <end position="177"/>
    </location>
</feature>
<evidence type="ECO:0000313" key="2">
    <source>
        <dbReference type="EMBL" id="OAG02353.1"/>
    </source>
</evidence>
<dbReference type="GeneID" id="28767869"/>
<evidence type="ECO:0008006" key="4">
    <source>
        <dbReference type="Google" id="ProtNLM"/>
    </source>
</evidence>
<protein>
    <recommendedName>
        <fullName evidence="4">RING-type domain-containing protein</fullName>
    </recommendedName>
</protein>
<keyword evidence="3" id="KW-1185">Reference proteome</keyword>
<keyword evidence="1" id="KW-1133">Transmembrane helix</keyword>
<keyword evidence="1" id="KW-0812">Transmembrane</keyword>
<keyword evidence="1" id="KW-0472">Membrane</keyword>
<evidence type="ECO:0000256" key="1">
    <source>
        <dbReference type="SAM" id="Phobius"/>
    </source>
</evidence>
<dbReference type="RefSeq" id="XP_018032718.1">
    <property type="nucleotide sequence ID" value="XM_018184383.1"/>
</dbReference>
<evidence type="ECO:0000313" key="3">
    <source>
        <dbReference type="Proteomes" id="UP000077069"/>
    </source>
</evidence>
<feature type="transmembrane region" description="Helical" evidence="1">
    <location>
        <begin position="197"/>
        <end position="219"/>
    </location>
</feature>
<sequence length="373" mass="42484">MDTANNMTIMPFKLQRWTQPIPADDRTCYVCLREFGAADEADDPACEALRPKCGHYVGSTCFLKLVQTGSPMVCFCQTPYPRAEPTFVRKLAVLLLWRLFLVELWVFEPIKRYFDGPSPARAARIEHFSSQLARGEQVFDIEMAGEVFSIGGRVPLAIVLMFNMPFCLFFRILTFVLEGLPLSTYAKAWIPRGLFGYQVANAACFRDLVFSLFIALVAAKMYEDIGMAEDNQDLPVGHVQVMLHRLLTSLQVLIYPVHIVFFSRTVYLALQISDYRLILMYCVSLLLAFHVGLYKVLSSRSFYKPSMSAGIYVVVQIRRTRKGIRNIVFARKLGTAIPRDWKNQLAYPNCSFSTVKPGSSDFLYCLLPYYNLP</sequence>
<accession>A0A177C3Z5</accession>
<name>A0A177C3Z5_9PLEO</name>
<feature type="transmembrane region" description="Helical" evidence="1">
    <location>
        <begin position="252"/>
        <end position="272"/>
    </location>
</feature>
<dbReference type="AlphaFoldDB" id="A0A177C3Z5"/>